<dbReference type="Proteomes" id="UP001386955">
    <property type="component" value="Unassembled WGS sequence"/>
</dbReference>
<evidence type="ECO:0000313" key="6">
    <source>
        <dbReference type="EMBL" id="KAK7412354.1"/>
    </source>
</evidence>
<dbReference type="PANTHER" id="PTHR13935">
    <property type="entry name" value="ACHAETE-SCUTE TRANSCRIPTION FACTOR-RELATED"/>
    <property type="match status" value="1"/>
</dbReference>
<organism evidence="6 7">
    <name type="scientific">Psophocarpus tetragonolobus</name>
    <name type="common">Winged bean</name>
    <name type="synonym">Dolichos tetragonolobus</name>
    <dbReference type="NCBI Taxonomy" id="3891"/>
    <lineage>
        <taxon>Eukaryota</taxon>
        <taxon>Viridiplantae</taxon>
        <taxon>Streptophyta</taxon>
        <taxon>Embryophyta</taxon>
        <taxon>Tracheophyta</taxon>
        <taxon>Spermatophyta</taxon>
        <taxon>Magnoliopsida</taxon>
        <taxon>eudicotyledons</taxon>
        <taxon>Gunneridae</taxon>
        <taxon>Pentapetalae</taxon>
        <taxon>rosids</taxon>
        <taxon>fabids</taxon>
        <taxon>Fabales</taxon>
        <taxon>Fabaceae</taxon>
        <taxon>Papilionoideae</taxon>
        <taxon>50 kb inversion clade</taxon>
        <taxon>NPAAA clade</taxon>
        <taxon>indigoferoid/millettioid clade</taxon>
        <taxon>Phaseoleae</taxon>
        <taxon>Psophocarpus</taxon>
    </lineage>
</organism>
<dbReference type="GO" id="GO:0000977">
    <property type="term" value="F:RNA polymerase II transcription regulatory region sequence-specific DNA binding"/>
    <property type="evidence" value="ECO:0007669"/>
    <property type="project" value="TreeGrafter"/>
</dbReference>
<keyword evidence="3" id="KW-0804">Transcription</keyword>
<accession>A0AAN9T1P0</accession>
<dbReference type="Pfam" id="PF00010">
    <property type="entry name" value="HLH"/>
    <property type="match status" value="1"/>
</dbReference>
<dbReference type="PANTHER" id="PTHR13935:SF90">
    <property type="entry name" value="TRANSCRIPTION FACTOR BHLH162"/>
    <property type="match status" value="1"/>
</dbReference>
<dbReference type="EMBL" id="JAYMYS010000001">
    <property type="protein sequence ID" value="KAK7412354.1"/>
    <property type="molecule type" value="Genomic_DNA"/>
</dbReference>
<dbReference type="GO" id="GO:0090575">
    <property type="term" value="C:RNA polymerase II transcription regulator complex"/>
    <property type="evidence" value="ECO:0007669"/>
    <property type="project" value="TreeGrafter"/>
</dbReference>
<keyword evidence="7" id="KW-1185">Reference proteome</keyword>
<dbReference type="InterPro" id="IPR036638">
    <property type="entry name" value="HLH_DNA-bd_sf"/>
</dbReference>
<dbReference type="SUPFAM" id="SSF47459">
    <property type="entry name" value="HLH, helix-loop-helix DNA-binding domain"/>
    <property type="match status" value="1"/>
</dbReference>
<evidence type="ECO:0000259" key="5">
    <source>
        <dbReference type="PROSITE" id="PS50888"/>
    </source>
</evidence>
<evidence type="ECO:0000256" key="4">
    <source>
        <dbReference type="ARBA" id="ARBA00023242"/>
    </source>
</evidence>
<sequence>MRSVLFSWNEYFQLLMLSCSNLLVRNIDMENNPCPSRIDRKLIERNRRNQMKALFRKLNSLVPHQRSKEAISLPDQLEEATNYIKKLQVNLEKMKDKKNMILGIERPNYATTNGGKAVAVGLKLSPRVEIQLVGPALEVVLITSTDSQFIFSETIRILQEEEVDVVNASYKVIEDAVFHSIHCQVSDSSNGAARISERLKNFICHSSLSS</sequence>
<feature type="domain" description="BHLH" evidence="5">
    <location>
        <begin position="35"/>
        <end position="87"/>
    </location>
</feature>
<keyword evidence="4" id="KW-0539">Nucleus</keyword>
<reference evidence="6 7" key="1">
    <citation type="submission" date="2024-01" db="EMBL/GenBank/DDBJ databases">
        <title>The genomes of 5 underutilized Papilionoideae crops provide insights into root nodulation and disease resistanc.</title>
        <authorList>
            <person name="Jiang F."/>
        </authorList>
    </citation>
    <scope>NUCLEOTIDE SEQUENCE [LARGE SCALE GENOMIC DNA]</scope>
    <source>
        <strain evidence="6">DUOXIRENSHENG_FW03</strain>
        <tissue evidence="6">Leaves</tissue>
    </source>
</reference>
<dbReference type="Gene3D" id="4.10.280.10">
    <property type="entry name" value="Helix-loop-helix DNA-binding domain"/>
    <property type="match status" value="1"/>
</dbReference>
<dbReference type="FunFam" id="4.10.280.10:FF:000103">
    <property type="entry name" value="Transcription factor bHLH162"/>
    <property type="match status" value="1"/>
</dbReference>
<dbReference type="InterPro" id="IPR011598">
    <property type="entry name" value="bHLH_dom"/>
</dbReference>
<gene>
    <name evidence="6" type="ORF">VNO78_03809</name>
</gene>
<protein>
    <recommendedName>
        <fullName evidence="5">BHLH domain-containing protein</fullName>
    </recommendedName>
</protein>
<dbReference type="AlphaFoldDB" id="A0AAN9T1P0"/>
<name>A0AAN9T1P0_PSOTE</name>
<dbReference type="SMART" id="SM00353">
    <property type="entry name" value="HLH"/>
    <property type="match status" value="1"/>
</dbReference>
<dbReference type="PROSITE" id="PS50888">
    <property type="entry name" value="BHLH"/>
    <property type="match status" value="1"/>
</dbReference>
<evidence type="ECO:0000256" key="1">
    <source>
        <dbReference type="ARBA" id="ARBA00004123"/>
    </source>
</evidence>
<evidence type="ECO:0000256" key="2">
    <source>
        <dbReference type="ARBA" id="ARBA00023015"/>
    </source>
</evidence>
<proteinExistence type="predicted"/>
<comment type="caution">
    <text evidence="6">The sequence shown here is derived from an EMBL/GenBank/DDBJ whole genome shotgun (WGS) entry which is preliminary data.</text>
</comment>
<comment type="subcellular location">
    <subcellularLocation>
        <location evidence="1">Nucleus</location>
    </subcellularLocation>
</comment>
<evidence type="ECO:0000256" key="3">
    <source>
        <dbReference type="ARBA" id="ARBA00023163"/>
    </source>
</evidence>
<evidence type="ECO:0000313" key="7">
    <source>
        <dbReference type="Proteomes" id="UP001386955"/>
    </source>
</evidence>
<dbReference type="InterPro" id="IPR015660">
    <property type="entry name" value="MASH1/Ascl1a-like"/>
</dbReference>
<dbReference type="GO" id="GO:0046983">
    <property type="term" value="F:protein dimerization activity"/>
    <property type="evidence" value="ECO:0007669"/>
    <property type="project" value="InterPro"/>
</dbReference>
<keyword evidence="2" id="KW-0805">Transcription regulation</keyword>
<dbReference type="GO" id="GO:0000981">
    <property type="term" value="F:DNA-binding transcription factor activity, RNA polymerase II-specific"/>
    <property type="evidence" value="ECO:0007669"/>
    <property type="project" value="TreeGrafter"/>
</dbReference>